<dbReference type="EMBL" id="PVTV01000011">
    <property type="protein sequence ID" value="PRY99682.1"/>
    <property type="molecule type" value="Genomic_DNA"/>
</dbReference>
<dbReference type="Proteomes" id="UP000238308">
    <property type="component" value="Unassembled WGS sequence"/>
</dbReference>
<evidence type="ECO:0000313" key="2">
    <source>
        <dbReference type="EMBL" id="PRY99682.1"/>
    </source>
</evidence>
<proteinExistence type="predicted"/>
<dbReference type="OrthoDB" id="8612290at2"/>
<keyword evidence="1" id="KW-0732">Signal</keyword>
<dbReference type="AlphaFoldDB" id="A0A2T0XL87"/>
<feature type="signal peptide" evidence="1">
    <location>
        <begin position="1"/>
        <end position="25"/>
    </location>
</feature>
<evidence type="ECO:0000313" key="3">
    <source>
        <dbReference type="Proteomes" id="UP000238308"/>
    </source>
</evidence>
<protein>
    <submittedName>
        <fullName evidence="2">GlcNAc-PI de-N-acetylase</fullName>
    </submittedName>
</protein>
<reference evidence="2 3" key="1">
    <citation type="submission" date="2018-03" db="EMBL/GenBank/DDBJ databases">
        <title>Genomic Encyclopedia of Type Strains, Phase III (KMG-III): the genomes of soil and plant-associated and newly described type strains.</title>
        <authorList>
            <person name="Whitman W."/>
        </authorList>
    </citation>
    <scope>NUCLEOTIDE SEQUENCE [LARGE SCALE GENOMIC DNA]</scope>
    <source>
        <strain evidence="2 3">MWH-P2sevCIIIb</strain>
    </source>
</reference>
<dbReference type="Gene3D" id="3.40.50.10320">
    <property type="entry name" value="LmbE-like"/>
    <property type="match status" value="1"/>
</dbReference>
<accession>A0A2T0XL87</accession>
<evidence type="ECO:0000256" key="1">
    <source>
        <dbReference type="SAM" id="SignalP"/>
    </source>
</evidence>
<keyword evidence="3" id="KW-1185">Reference proteome</keyword>
<dbReference type="RefSeq" id="WP_106226950.1">
    <property type="nucleotide sequence ID" value="NZ_PVTV01000011.1"/>
</dbReference>
<comment type="caution">
    <text evidence="2">The sequence shown here is derived from an EMBL/GenBank/DDBJ whole genome shotgun (WGS) entry which is preliminary data.</text>
</comment>
<name>A0A2T0XL87_9BURK</name>
<feature type="chain" id="PRO_5015574473" evidence="1">
    <location>
        <begin position="26"/>
        <end position="336"/>
    </location>
</feature>
<sequence length="336" mass="36597">MKNNLRLACLVTVSLIGLSGCHVNPADLHATNVTDSVIAGKLHSFAQSTTRPQHELPATIFYVGAHPDDIELFMGIQVLQDFVQQPNAKKVFIVTTAGDAGLGVGNGDSDRPYWISRRLGHERAVLFMVSMTGINAPSLKIDTQLVGKRQLERRTFGPNIVMYDLNLPDGGKQGTGFALTGHQSLTNLMNGSAAFIEAIDRSNRYTLEELQATLGDIVSIESKGASWVRLNLSEDRDFWNPGDHPDHISTSLLLQQVAHPAEPVCFQQIRFATYANTTKEQNVTNDELMVHAATWGAINIGRAEGHQRTTWGAAHNAWLGKIYPTATTSSGTACVP</sequence>
<dbReference type="InterPro" id="IPR024078">
    <property type="entry name" value="LmbE-like_dom_sf"/>
</dbReference>
<gene>
    <name evidence="2" type="ORF">BCM14_1135</name>
</gene>
<organism evidence="2 3">
    <name type="scientific">Jezberella montanilacus</name>
    <dbReference type="NCBI Taxonomy" id="323426"/>
    <lineage>
        <taxon>Bacteria</taxon>
        <taxon>Pseudomonadati</taxon>
        <taxon>Pseudomonadota</taxon>
        <taxon>Betaproteobacteria</taxon>
        <taxon>Burkholderiales</taxon>
        <taxon>Alcaligenaceae</taxon>
        <taxon>Jezberella</taxon>
    </lineage>
</organism>
<dbReference type="PROSITE" id="PS51257">
    <property type="entry name" value="PROKAR_LIPOPROTEIN"/>
    <property type="match status" value="1"/>
</dbReference>